<dbReference type="OrthoDB" id="1451596at2"/>
<organism evidence="9 10">
    <name type="scientific">Sphingobacterium athyrii</name>
    <dbReference type="NCBI Taxonomy" id="2152717"/>
    <lineage>
        <taxon>Bacteria</taxon>
        <taxon>Pseudomonadati</taxon>
        <taxon>Bacteroidota</taxon>
        <taxon>Sphingobacteriia</taxon>
        <taxon>Sphingobacteriales</taxon>
        <taxon>Sphingobacteriaceae</taxon>
        <taxon>Sphingobacterium</taxon>
    </lineage>
</organism>
<feature type="transmembrane region" description="Helical" evidence="6">
    <location>
        <begin position="420"/>
        <end position="439"/>
    </location>
</feature>
<evidence type="ECO:0000313" key="9">
    <source>
        <dbReference type="EMBL" id="PUV25246.1"/>
    </source>
</evidence>
<dbReference type="GO" id="GO:0005886">
    <property type="term" value="C:plasma membrane"/>
    <property type="evidence" value="ECO:0007669"/>
    <property type="project" value="UniProtKB-SubCell"/>
</dbReference>
<dbReference type="InterPro" id="IPR003838">
    <property type="entry name" value="ABC3_permease_C"/>
</dbReference>
<dbReference type="EMBL" id="QCXX01000002">
    <property type="protein sequence ID" value="PUV25246.1"/>
    <property type="molecule type" value="Genomic_DNA"/>
</dbReference>
<evidence type="ECO:0000259" key="7">
    <source>
        <dbReference type="Pfam" id="PF02687"/>
    </source>
</evidence>
<feature type="domain" description="MacB-like periplasmic core" evidence="8">
    <location>
        <begin position="20"/>
        <end position="238"/>
    </location>
</feature>
<feature type="domain" description="ABC3 transporter permease C-terminal" evidence="7">
    <location>
        <begin position="665"/>
        <end position="777"/>
    </location>
</feature>
<feature type="transmembrane region" description="Helical" evidence="6">
    <location>
        <begin position="745"/>
        <end position="766"/>
    </location>
</feature>
<protein>
    <submittedName>
        <fullName evidence="9">ABC transporter permease</fullName>
    </submittedName>
</protein>
<dbReference type="Proteomes" id="UP000250831">
    <property type="component" value="Unassembled WGS sequence"/>
</dbReference>
<keyword evidence="10" id="KW-1185">Reference proteome</keyword>
<feature type="transmembrane region" description="Helical" evidence="6">
    <location>
        <begin position="665"/>
        <end position="686"/>
    </location>
</feature>
<dbReference type="AlphaFoldDB" id="A0A363NWQ1"/>
<feature type="domain" description="MacB-like periplasmic core" evidence="8">
    <location>
        <begin position="428"/>
        <end position="597"/>
    </location>
</feature>
<feature type="transmembrane region" description="Helical" evidence="6">
    <location>
        <begin position="323"/>
        <end position="351"/>
    </location>
</feature>
<keyword evidence="5 6" id="KW-0472">Membrane</keyword>
<feature type="transmembrane region" description="Helical" evidence="6">
    <location>
        <begin position="371"/>
        <end position="399"/>
    </location>
</feature>
<feature type="transmembrane region" description="Helical" evidence="6">
    <location>
        <begin position="278"/>
        <end position="302"/>
    </location>
</feature>
<evidence type="ECO:0000256" key="2">
    <source>
        <dbReference type="ARBA" id="ARBA00022475"/>
    </source>
</evidence>
<comment type="caution">
    <text evidence="9">The sequence shown here is derived from an EMBL/GenBank/DDBJ whole genome shotgun (WGS) entry which is preliminary data.</text>
</comment>
<evidence type="ECO:0000256" key="6">
    <source>
        <dbReference type="SAM" id="Phobius"/>
    </source>
</evidence>
<feature type="transmembrane region" description="Helical" evidence="6">
    <location>
        <begin position="714"/>
        <end position="733"/>
    </location>
</feature>
<dbReference type="InterPro" id="IPR050250">
    <property type="entry name" value="Macrolide_Exporter_MacB"/>
</dbReference>
<dbReference type="RefSeq" id="WP_108633580.1">
    <property type="nucleotide sequence ID" value="NZ_QCXX01000002.1"/>
</dbReference>
<reference evidence="9 10" key="1">
    <citation type="submission" date="2018-04" db="EMBL/GenBank/DDBJ databases">
        <title>Sphingobacterium sp. M46 Genome.</title>
        <authorList>
            <person name="Cheng J."/>
            <person name="Li Y."/>
        </authorList>
    </citation>
    <scope>NUCLEOTIDE SEQUENCE [LARGE SCALE GENOMIC DNA]</scope>
    <source>
        <strain evidence="9 10">M46</strain>
    </source>
</reference>
<evidence type="ECO:0000313" key="10">
    <source>
        <dbReference type="Proteomes" id="UP000250831"/>
    </source>
</evidence>
<feature type="transmembrane region" description="Helical" evidence="6">
    <location>
        <begin position="21"/>
        <end position="41"/>
    </location>
</feature>
<keyword evidence="4 6" id="KW-1133">Transmembrane helix</keyword>
<name>A0A363NWQ1_9SPHI</name>
<dbReference type="GO" id="GO:0022857">
    <property type="term" value="F:transmembrane transporter activity"/>
    <property type="evidence" value="ECO:0007669"/>
    <property type="project" value="TreeGrafter"/>
</dbReference>
<evidence type="ECO:0000256" key="3">
    <source>
        <dbReference type="ARBA" id="ARBA00022692"/>
    </source>
</evidence>
<evidence type="ECO:0000259" key="8">
    <source>
        <dbReference type="Pfam" id="PF12704"/>
    </source>
</evidence>
<dbReference type="Pfam" id="PF12704">
    <property type="entry name" value="MacB_PCD"/>
    <property type="match status" value="2"/>
</dbReference>
<dbReference type="PANTHER" id="PTHR30572">
    <property type="entry name" value="MEMBRANE COMPONENT OF TRANSPORTER-RELATED"/>
    <property type="match status" value="1"/>
</dbReference>
<dbReference type="InterPro" id="IPR025857">
    <property type="entry name" value="MacB_PCD"/>
</dbReference>
<evidence type="ECO:0000256" key="4">
    <source>
        <dbReference type="ARBA" id="ARBA00022989"/>
    </source>
</evidence>
<evidence type="ECO:0000256" key="1">
    <source>
        <dbReference type="ARBA" id="ARBA00004651"/>
    </source>
</evidence>
<comment type="subcellular location">
    <subcellularLocation>
        <location evidence="1">Cell membrane</location>
        <topology evidence="1">Multi-pass membrane protein</topology>
    </subcellularLocation>
</comment>
<evidence type="ECO:0000256" key="5">
    <source>
        <dbReference type="ARBA" id="ARBA00023136"/>
    </source>
</evidence>
<accession>A0A363NWQ1</accession>
<keyword evidence="2" id="KW-1003">Cell membrane</keyword>
<dbReference type="PANTHER" id="PTHR30572:SF18">
    <property type="entry name" value="ABC-TYPE MACROLIDE FAMILY EXPORT SYSTEM PERMEASE COMPONENT 2"/>
    <property type="match status" value="1"/>
</dbReference>
<feature type="domain" description="ABC3 transporter permease C-terminal" evidence="7">
    <location>
        <begin position="284"/>
        <end position="387"/>
    </location>
</feature>
<gene>
    <name evidence="9" type="ORF">DCO56_09960</name>
</gene>
<sequence>MLKNYFKIAFRHLLKNKGFTAINIVGLATGMAAAILIMLWVKSEFSFDRFYSRTDQIYAVGIKDVWAGSPVQHFYTPKPMAAALKTDFPEINHVTRVNKGTGFLLTRGETKLSKEQGVFVDSTFLKIFDYKIVAGNPVEALKNPGQIVLTRSLAARLFGDTDPINQSIRLDSTQTSTVSAIIEDIPDNSFMKGTAYLVPWTLMEKIGYSDDYWGNQSVQTYIELDKNVNSDKFLQQIKGFMQRHTETKVENFIAPIADKWLYSNFTDMGKPTSQRIGMVYSFIAIASFILIIACINFMNLSTAQSEKRAKEVGVRKVIGAHKGLLIGQFLTESILIAFISGFLSLLITQIAVPSFSDLISRELSIPFNDMLFWSVFMGFVLLTGILSGSYPAFYLSAFAPVKVLKGKLLHIQRKFNPRKVLVIAQFCIAITLIITTLSIRKQIKYAQDREIGYNKDKLIHVVDQGDIRKNGTLIKNALLQSGIASDIARTSSPLTENWSNNSMGWDGKPKDDNTIFARMGVDDNLVRTAGLQLVRGRDFDLAKFPTDSAAMLINESAAKVFNFDDPVGKTIVDGRNWHIIGVIKDFVQESPFNPITPLVIQGAFSGSNVTNIRLNKSIETADALSRIAEIFKKYNPDYPFEYYFVDAKYAEKFKDFQQLGKLSSLFSLLTIFISCLGLYGLTAFMAENRTKEIGVRKVLGASIFSVTRMLSKEFVLLVLLACLVAFPIAYYITERMLSTYTYRIQMTWDLFFIAGTGALALALLTVSYQSIKAAMVNPVDSLRDE</sequence>
<proteinExistence type="predicted"/>
<keyword evidence="3 6" id="KW-0812">Transmembrane</keyword>
<dbReference type="Pfam" id="PF02687">
    <property type="entry name" value="FtsX"/>
    <property type="match status" value="2"/>
</dbReference>